<gene>
    <name evidence="4" type="ORF">HP555_06420</name>
</gene>
<dbReference type="RefSeq" id="WP_199264347.1">
    <property type="nucleotide sequence ID" value="NZ_CP054140.1"/>
</dbReference>
<dbReference type="AlphaFoldDB" id="A0A7T6AQA7"/>
<proteinExistence type="predicted"/>
<dbReference type="SUPFAM" id="SSF54495">
    <property type="entry name" value="UBC-like"/>
    <property type="match status" value="1"/>
</dbReference>
<keyword evidence="5" id="KW-1185">Reference proteome</keyword>
<dbReference type="InterPro" id="IPR019734">
    <property type="entry name" value="TPR_rpt"/>
</dbReference>
<evidence type="ECO:0000256" key="3">
    <source>
        <dbReference type="PROSITE-ProRule" id="PRU00339"/>
    </source>
</evidence>
<evidence type="ECO:0000256" key="1">
    <source>
        <dbReference type="ARBA" id="ARBA00022737"/>
    </source>
</evidence>
<keyword evidence="2 3" id="KW-0802">TPR repeat</keyword>
<dbReference type="InterPro" id="IPR011990">
    <property type="entry name" value="TPR-like_helical_dom_sf"/>
</dbReference>
<accession>A0A7T6AQA7</accession>
<evidence type="ECO:0000256" key="2">
    <source>
        <dbReference type="ARBA" id="ARBA00022803"/>
    </source>
</evidence>
<protein>
    <recommendedName>
        <fullName evidence="6">UBC core domain-containing protein</fullName>
    </recommendedName>
</protein>
<evidence type="ECO:0008006" key="6">
    <source>
        <dbReference type="Google" id="ProtNLM"/>
    </source>
</evidence>
<dbReference type="InterPro" id="IPR016135">
    <property type="entry name" value="UBQ-conjugating_enzyme/RWD"/>
</dbReference>
<evidence type="ECO:0000313" key="5">
    <source>
        <dbReference type="Proteomes" id="UP000596092"/>
    </source>
</evidence>
<dbReference type="Gene3D" id="3.10.110.10">
    <property type="entry name" value="Ubiquitin Conjugating Enzyme"/>
    <property type="match status" value="1"/>
</dbReference>
<dbReference type="PROSITE" id="PS50005">
    <property type="entry name" value="TPR"/>
    <property type="match status" value="1"/>
</dbReference>
<dbReference type="SUPFAM" id="SSF48452">
    <property type="entry name" value="TPR-like"/>
    <property type="match status" value="1"/>
</dbReference>
<keyword evidence="1" id="KW-0677">Repeat</keyword>
<dbReference type="EMBL" id="CP054140">
    <property type="protein sequence ID" value="QQG65526.1"/>
    <property type="molecule type" value="Genomic_DNA"/>
</dbReference>
<dbReference type="SMART" id="SM00028">
    <property type="entry name" value="TPR"/>
    <property type="match status" value="5"/>
</dbReference>
<dbReference type="InterPro" id="IPR051685">
    <property type="entry name" value="Ycf3/AcsC/BcsC/TPR_MFPF"/>
</dbReference>
<feature type="repeat" description="TPR" evidence="3">
    <location>
        <begin position="233"/>
        <end position="266"/>
    </location>
</feature>
<dbReference type="Proteomes" id="UP000596092">
    <property type="component" value="Chromosome"/>
</dbReference>
<dbReference type="Gene3D" id="1.25.40.10">
    <property type="entry name" value="Tetratricopeptide repeat domain"/>
    <property type="match status" value="1"/>
</dbReference>
<dbReference type="PANTHER" id="PTHR44943:SF8">
    <property type="entry name" value="TPR REPEAT-CONTAINING PROTEIN MJ0263"/>
    <property type="match status" value="1"/>
</dbReference>
<reference evidence="4 5" key="1">
    <citation type="submission" date="2020-05" db="EMBL/GenBank/DDBJ databases">
        <title>Complete genome of Desulfobulbus oligotrophicus.</title>
        <authorList>
            <person name="Podar M."/>
        </authorList>
    </citation>
    <scope>NUCLEOTIDE SEQUENCE [LARGE SCALE GENOMIC DNA]</scope>
    <source>
        <strain evidence="4 5">Prop6</strain>
    </source>
</reference>
<evidence type="ECO:0000313" key="4">
    <source>
        <dbReference type="EMBL" id="QQG65526.1"/>
    </source>
</evidence>
<sequence length="790" mass="89471">MGSQQLADEYTQLRELLELYPHIVLVGTTGQPPDNYEIEYTLRGYIRENEHSISIGEKHRIRLSLPFGYPHFAPIAKPLTPIFHPDFDPAAIRLADYWQQNPSLPDLILHIGEMICGNVYNLNDPFNQEAAEWYTRHSDQLPLDTISIADIEETGAPLDSLTEDTFAALGLESDDFLEPVKPVTPDDLQQIRDLIDSHKIFTANKLLAEIPDNIDFPDREELQQEISRTLRKTDQLFKLAEQLEDVGKYEEALEVIDNLLTIAPDAPEVDTLRTRIQQSFQVAEIDGISAKKTERLQTARDPAASTPLQRRPLSTGKPFAKISSLPIKPILISIGFLGLLIGAISLYFNDQDLLSESQAQLLKGQLLIDKKQFDAALENLETARSVLSNLTILRFKKSAQEKVISELIASQHLQEGLRGRVFYQGEYIPAGLASAQEELNIMTDQAQIFVGQNKLLESLTLYRQAMKFAAEHNLVKQQSMLNETIQSLELRYALAVAERAEREKNWDEAAAAYRNALTISGNIQTLGSTSDITNRMTAATFRHELDQSKKAFTQSQWKETIRYLEQAQQVITVNPTVVTEKERQDLHRLLINSRLYLTLSTAREAYQQKNWPAAIEEYQNALNLLATEPDSATNMEEESLGKIEKTLLLVKIAQLQEAVVVAENKGDMHTALTHSREILRLIRTSNYQSDPTVKIVGQKINEKIAKSQQIALQNEKIAWLEEHFETIFRANYPTFKGSKLSQPKATFSKKIGNSLIFNLTCLERSQGSTSKLELHYQFDTSSGRWSIYHD</sequence>
<organism evidence="4 5">
    <name type="scientific">Desulfobulbus oligotrophicus</name>
    <dbReference type="NCBI Taxonomy" id="1909699"/>
    <lineage>
        <taxon>Bacteria</taxon>
        <taxon>Pseudomonadati</taxon>
        <taxon>Thermodesulfobacteriota</taxon>
        <taxon>Desulfobulbia</taxon>
        <taxon>Desulfobulbales</taxon>
        <taxon>Desulfobulbaceae</taxon>
        <taxon>Desulfobulbus</taxon>
    </lineage>
</organism>
<dbReference type="KEGG" id="dog:HP555_06420"/>
<dbReference type="PANTHER" id="PTHR44943">
    <property type="entry name" value="CELLULOSE SYNTHASE OPERON PROTEIN C"/>
    <property type="match status" value="1"/>
</dbReference>
<name>A0A7T6AQA7_9BACT</name>